<accession>A0A8J7A1S6</accession>
<dbReference type="Pfam" id="PF07862">
    <property type="entry name" value="Nif11"/>
    <property type="match status" value="1"/>
</dbReference>
<dbReference type="AlphaFoldDB" id="A0A8J7A1S6"/>
<dbReference type="RefSeq" id="WP_193918940.1">
    <property type="nucleotide sequence ID" value="NZ_JADEXS020000002.1"/>
</dbReference>
<gene>
    <name evidence="2" type="ORF">IQ276_19295</name>
</gene>
<dbReference type="EMBL" id="JADEXS010000274">
    <property type="protein sequence ID" value="MBE9024491.1"/>
    <property type="molecule type" value="Genomic_DNA"/>
</dbReference>
<evidence type="ECO:0000313" key="2">
    <source>
        <dbReference type="EMBL" id="MBE9024491.1"/>
    </source>
</evidence>
<name>A0A8J7A1S6_DESMC</name>
<proteinExistence type="predicted"/>
<keyword evidence="3" id="KW-1185">Reference proteome</keyword>
<evidence type="ECO:0000259" key="1">
    <source>
        <dbReference type="Pfam" id="PF07862"/>
    </source>
</evidence>
<organism evidence="2 3">
    <name type="scientific">Desmonostoc muscorum LEGE 12446</name>
    <dbReference type="NCBI Taxonomy" id="1828758"/>
    <lineage>
        <taxon>Bacteria</taxon>
        <taxon>Bacillati</taxon>
        <taxon>Cyanobacteriota</taxon>
        <taxon>Cyanophyceae</taxon>
        <taxon>Nostocales</taxon>
        <taxon>Nostocaceae</taxon>
        <taxon>Desmonostoc</taxon>
    </lineage>
</organism>
<sequence>MSLEQIKAFYQRLATNELFRTQIQEVKSKKDGSPPPPPNF</sequence>
<protein>
    <submittedName>
        <fullName evidence="2">Nif11-like leader peptide family natural product</fullName>
    </submittedName>
</protein>
<comment type="caution">
    <text evidence="2">The sequence shown here is derived from an EMBL/GenBank/DDBJ whole genome shotgun (WGS) entry which is preliminary data.</text>
</comment>
<dbReference type="InterPro" id="IPR012903">
    <property type="entry name" value="Nif11"/>
</dbReference>
<dbReference type="Proteomes" id="UP000622533">
    <property type="component" value="Unassembled WGS sequence"/>
</dbReference>
<evidence type="ECO:0000313" key="3">
    <source>
        <dbReference type="Proteomes" id="UP000622533"/>
    </source>
</evidence>
<reference evidence="2" key="1">
    <citation type="submission" date="2020-10" db="EMBL/GenBank/DDBJ databases">
        <authorList>
            <person name="Castelo-Branco R."/>
            <person name="Eusebio N."/>
            <person name="Adriana R."/>
            <person name="Vieira A."/>
            <person name="Brugerolle De Fraissinette N."/>
            <person name="Rezende De Castro R."/>
            <person name="Schneider M.P."/>
            <person name="Vasconcelos V."/>
            <person name="Leao P.N."/>
        </authorList>
    </citation>
    <scope>NUCLEOTIDE SEQUENCE</scope>
    <source>
        <strain evidence="2">LEGE 12446</strain>
    </source>
</reference>
<feature type="domain" description="Nif11" evidence="1">
    <location>
        <begin position="1"/>
        <end position="31"/>
    </location>
</feature>